<reference evidence="2" key="1">
    <citation type="submission" date="2022-11" db="EMBL/GenBank/DDBJ databases">
        <authorList>
            <person name="Morgan W.R."/>
            <person name="Tartar A."/>
        </authorList>
    </citation>
    <scope>NUCLEOTIDE SEQUENCE</scope>
    <source>
        <strain evidence="2">ARSEF 373</strain>
    </source>
</reference>
<sequence>MLVSFGGSPLRSERLVSDYGLHELATIQCVPRIHGGCFAFSIILWCIIFVCCFVSVCTCGLSLPVALCLLPLALLLPLCCL</sequence>
<proteinExistence type="predicted"/>
<dbReference type="AlphaFoldDB" id="A0AAV2YJ14"/>
<keyword evidence="1" id="KW-0472">Membrane</keyword>
<reference evidence="2" key="2">
    <citation type="journal article" date="2023" name="Microbiol Resour">
        <title>Decontamination and Annotation of the Draft Genome Sequence of the Oomycete Lagenidium giganteum ARSEF 373.</title>
        <authorList>
            <person name="Morgan W.R."/>
            <person name="Tartar A."/>
        </authorList>
    </citation>
    <scope>NUCLEOTIDE SEQUENCE</scope>
    <source>
        <strain evidence="2">ARSEF 373</strain>
    </source>
</reference>
<dbReference type="EMBL" id="DAKRPA010000309">
    <property type="protein sequence ID" value="DAZ93531.1"/>
    <property type="molecule type" value="Genomic_DNA"/>
</dbReference>
<evidence type="ECO:0000256" key="1">
    <source>
        <dbReference type="SAM" id="Phobius"/>
    </source>
</evidence>
<organism evidence="2 3">
    <name type="scientific">Lagenidium giganteum</name>
    <dbReference type="NCBI Taxonomy" id="4803"/>
    <lineage>
        <taxon>Eukaryota</taxon>
        <taxon>Sar</taxon>
        <taxon>Stramenopiles</taxon>
        <taxon>Oomycota</taxon>
        <taxon>Peronosporomycetes</taxon>
        <taxon>Pythiales</taxon>
        <taxon>Pythiaceae</taxon>
    </lineage>
</organism>
<keyword evidence="1" id="KW-0812">Transmembrane</keyword>
<protein>
    <submittedName>
        <fullName evidence="2">Uncharacterized protein</fullName>
    </submittedName>
</protein>
<dbReference type="Proteomes" id="UP001146120">
    <property type="component" value="Unassembled WGS sequence"/>
</dbReference>
<comment type="caution">
    <text evidence="2">The sequence shown here is derived from an EMBL/GenBank/DDBJ whole genome shotgun (WGS) entry which is preliminary data.</text>
</comment>
<feature type="transmembrane region" description="Helical" evidence="1">
    <location>
        <begin position="62"/>
        <end position="80"/>
    </location>
</feature>
<keyword evidence="1" id="KW-1133">Transmembrane helix</keyword>
<feature type="transmembrane region" description="Helical" evidence="1">
    <location>
        <begin position="37"/>
        <end position="56"/>
    </location>
</feature>
<name>A0AAV2YJ14_9STRA</name>
<evidence type="ECO:0000313" key="2">
    <source>
        <dbReference type="EMBL" id="DAZ93531.1"/>
    </source>
</evidence>
<keyword evidence="3" id="KW-1185">Reference proteome</keyword>
<accession>A0AAV2YJ14</accession>
<evidence type="ECO:0000313" key="3">
    <source>
        <dbReference type="Proteomes" id="UP001146120"/>
    </source>
</evidence>
<gene>
    <name evidence="2" type="ORF">N0F65_000147</name>
</gene>